<evidence type="ECO:0008006" key="3">
    <source>
        <dbReference type="Google" id="ProtNLM"/>
    </source>
</evidence>
<dbReference type="Proteomes" id="UP001476247">
    <property type="component" value="Unassembled WGS sequence"/>
</dbReference>
<accession>A0ABP9YD52</accession>
<evidence type="ECO:0000313" key="2">
    <source>
        <dbReference type="Proteomes" id="UP001476247"/>
    </source>
</evidence>
<reference evidence="1 2" key="1">
    <citation type="submission" date="2024-04" db="EMBL/GenBank/DDBJ databases">
        <title>genome sequences of Mucor flavus KT1a and Helicostylum pulchrum KT1b strains isolation_sourced from the surface of a dry-aged beef.</title>
        <authorList>
            <person name="Toyotome T."/>
            <person name="Hosono M."/>
            <person name="Torimaru M."/>
            <person name="Fukuda K."/>
            <person name="Mikami N."/>
        </authorList>
    </citation>
    <scope>NUCLEOTIDE SEQUENCE [LARGE SCALE GENOMIC DNA]</scope>
    <source>
        <strain evidence="1 2">KT1b</strain>
    </source>
</reference>
<gene>
    <name evidence="1" type="ORF">HPULCUR_010395</name>
</gene>
<keyword evidence="2" id="KW-1185">Reference proteome</keyword>
<comment type="caution">
    <text evidence="1">The sequence shown here is derived from an EMBL/GenBank/DDBJ whole genome shotgun (WGS) entry which is preliminary data.</text>
</comment>
<name>A0ABP9YD52_9FUNG</name>
<organism evidence="1 2">
    <name type="scientific">Helicostylum pulchrum</name>
    <dbReference type="NCBI Taxonomy" id="562976"/>
    <lineage>
        <taxon>Eukaryota</taxon>
        <taxon>Fungi</taxon>
        <taxon>Fungi incertae sedis</taxon>
        <taxon>Mucoromycota</taxon>
        <taxon>Mucoromycotina</taxon>
        <taxon>Mucoromycetes</taxon>
        <taxon>Mucorales</taxon>
        <taxon>Mucorineae</taxon>
        <taxon>Mucoraceae</taxon>
        <taxon>Helicostylum</taxon>
    </lineage>
</organism>
<sequence length="428" mass="48872">MSIESLSADCFTLVLKHLEINVIQELAVTSKTLRCLCLASRVDHSIELPMSKIEFPEILIKIASTVRVSETIERTGTDWLPRVLNHFRRIEKVEIGTKDLSRTSVKLILSICEASETVKTIVIDNYDVMRWSIYGKAFKTISIRPRWLKDLKYCQVQVINDSTAAVKIMLDAFNRYMTATATKYNSGIKLDSLYEALALNNIMLIEPGNSFGVDEENWNNYINVPVSNVTLPAVPEATNDIIDTIIRRYFVEKENLCNIQATFSLDVSAEIKLCLSILTNVDINKKIRDSDDGKEEDMFINNYVDSIFLNPLFNCIDDNIKLHGNGHPLKESRHRKLKQAKERGEKAKHCKGRIPDRSMELCITKKVSYHVFICEVKVKSASKKHPDIFKLGSILKDTVEQGAMRLYCCWLVNKRCILHNLLFVFTVS</sequence>
<proteinExistence type="predicted"/>
<protein>
    <recommendedName>
        <fullName evidence="3">F-box domain-containing protein</fullName>
    </recommendedName>
</protein>
<evidence type="ECO:0000313" key="1">
    <source>
        <dbReference type="EMBL" id="GAA5804886.1"/>
    </source>
</evidence>
<dbReference type="EMBL" id="BAABUJ010000039">
    <property type="protein sequence ID" value="GAA5804886.1"/>
    <property type="molecule type" value="Genomic_DNA"/>
</dbReference>